<dbReference type="Gene3D" id="3.40.50.720">
    <property type="entry name" value="NAD(P)-binding Rossmann-like Domain"/>
    <property type="match status" value="1"/>
</dbReference>
<sequence length="297" mass="31673">MSENQKIAFVAGATGHLGRHLVAQLSARGYSVRALVRSGSDTSGFPRGIEIVTAEATDPASLSGLMDGVELVVSALGLTRQTDRVTYLDVDYQANLNLLKEAVNAGVGQFAYVHVLTRGTPTSDLVAAKSRFVGVLQTAPLQACVIRPNGFFADMEEILSMAKKGRVWLIGDGSVRINPIHARDLSCAILDAIEAGEADVEIGGPQVLSLNQIAELAFDALGKPARITHLPLWLGHAALSVMKRCTPRHVWGPFEFFLTSCQQDAIGPQYGSRSLGDHYAGICSNRAGTKVSAFSSR</sequence>
<dbReference type="SUPFAM" id="SSF51735">
    <property type="entry name" value="NAD(P)-binding Rossmann-fold domains"/>
    <property type="match status" value="1"/>
</dbReference>
<name>A0A1B0ZU82_9RHOB</name>
<dbReference type="CDD" id="cd05243">
    <property type="entry name" value="SDR_a5"/>
    <property type="match status" value="1"/>
</dbReference>
<keyword evidence="3" id="KW-1185">Reference proteome</keyword>
<organism evidence="2 3">
    <name type="scientific">Phaeobacter gallaeciensis</name>
    <dbReference type="NCBI Taxonomy" id="60890"/>
    <lineage>
        <taxon>Bacteria</taxon>
        <taxon>Pseudomonadati</taxon>
        <taxon>Pseudomonadota</taxon>
        <taxon>Alphaproteobacteria</taxon>
        <taxon>Rhodobacterales</taxon>
        <taxon>Roseobacteraceae</taxon>
        <taxon>Phaeobacter</taxon>
    </lineage>
</organism>
<accession>A0A1B0ZU82</accession>
<evidence type="ECO:0000313" key="3">
    <source>
        <dbReference type="Proteomes" id="UP000092565"/>
    </source>
</evidence>
<proteinExistence type="predicted"/>
<dbReference type="OrthoDB" id="367683at2"/>
<feature type="domain" description="NAD(P)-binding" evidence="1">
    <location>
        <begin position="12"/>
        <end position="120"/>
    </location>
</feature>
<dbReference type="PANTHER" id="PTHR12126">
    <property type="entry name" value="NADH-UBIQUINONE OXIDOREDUCTASE 39 KDA SUBUNIT-RELATED"/>
    <property type="match status" value="1"/>
</dbReference>
<dbReference type="Pfam" id="PF13460">
    <property type="entry name" value="NAD_binding_10"/>
    <property type="match status" value="1"/>
</dbReference>
<dbReference type="Proteomes" id="UP000092565">
    <property type="component" value="Chromosome"/>
</dbReference>
<evidence type="ECO:0000313" key="2">
    <source>
        <dbReference type="EMBL" id="ANP37715.1"/>
    </source>
</evidence>
<evidence type="ECO:0000259" key="1">
    <source>
        <dbReference type="Pfam" id="PF13460"/>
    </source>
</evidence>
<dbReference type="EMBL" id="CP015124">
    <property type="protein sequence ID" value="ANP37715.1"/>
    <property type="molecule type" value="Genomic_DNA"/>
</dbReference>
<dbReference type="InterPro" id="IPR051207">
    <property type="entry name" value="ComplexI_NDUFA9_subunit"/>
</dbReference>
<dbReference type="InterPro" id="IPR036291">
    <property type="entry name" value="NAD(P)-bd_dom_sf"/>
</dbReference>
<protein>
    <recommendedName>
        <fullName evidence="1">NAD(P)-binding domain-containing protein</fullName>
    </recommendedName>
</protein>
<reference evidence="2 3" key="1">
    <citation type="submission" date="2016-04" db="EMBL/GenBank/DDBJ databases">
        <authorList>
            <person name="Evans L.H."/>
            <person name="Alamgir A."/>
            <person name="Owens N."/>
            <person name="Weber N.D."/>
            <person name="Virtaneva K."/>
            <person name="Barbian K."/>
            <person name="Babar A."/>
            <person name="Rosenke K."/>
        </authorList>
    </citation>
    <scope>NUCLEOTIDE SEQUENCE [LARGE SCALE GENOMIC DNA]</scope>
    <source>
        <strain evidence="2 3">JL2886</strain>
    </source>
</reference>
<dbReference type="PANTHER" id="PTHR12126:SF11">
    <property type="entry name" value="NADH DEHYDROGENASE [UBIQUINONE] 1 ALPHA SUBCOMPLEX SUBUNIT 9, MITOCHONDRIAL"/>
    <property type="match status" value="1"/>
</dbReference>
<dbReference type="AlphaFoldDB" id="A0A1B0ZU82"/>
<dbReference type="GO" id="GO:0044877">
    <property type="term" value="F:protein-containing complex binding"/>
    <property type="evidence" value="ECO:0007669"/>
    <property type="project" value="TreeGrafter"/>
</dbReference>
<gene>
    <name evidence="2" type="ORF">JL2886_02829</name>
</gene>
<dbReference type="RefSeq" id="WP_065272494.1">
    <property type="nucleotide sequence ID" value="NZ_CP015124.1"/>
</dbReference>
<dbReference type="InterPro" id="IPR016040">
    <property type="entry name" value="NAD(P)-bd_dom"/>
</dbReference>